<keyword evidence="5 9" id="KW-0653">Protein transport</keyword>
<evidence type="ECO:0000256" key="10">
    <source>
        <dbReference type="SAM" id="MobiDB-lite"/>
    </source>
</evidence>
<keyword evidence="8 9" id="KW-0472">Membrane</keyword>
<protein>
    <recommendedName>
        <fullName evidence="9">Sec-independent protein translocase protein TatA</fullName>
    </recommendedName>
</protein>
<dbReference type="RefSeq" id="WP_054873494.1">
    <property type="nucleotide sequence ID" value="NZ_LKET01000016.1"/>
</dbReference>
<keyword evidence="6 9" id="KW-1133">Transmembrane helix</keyword>
<dbReference type="NCBIfam" id="NF011430">
    <property type="entry name" value="PRK14861.1"/>
    <property type="match status" value="1"/>
</dbReference>
<comment type="caution">
    <text evidence="11">The sequence shown here is derived from an EMBL/GenBank/DDBJ whole genome shotgun (WGS) entry which is preliminary data.</text>
</comment>
<comment type="subunit">
    <text evidence="9">Forms a complex with TatC.</text>
</comment>
<evidence type="ECO:0000256" key="7">
    <source>
        <dbReference type="ARBA" id="ARBA00023010"/>
    </source>
</evidence>
<organism evidence="11 12">
    <name type="scientific">Oxobacter pfennigii</name>
    <dbReference type="NCBI Taxonomy" id="36849"/>
    <lineage>
        <taxon>Bacteria</taxon>
        <taxon>Bacillati</taxon>
        <taxon>Bacillota</taxon>
        <taxon>Clostridia</taxon>
        <taxon>Eubacteriales</taxon>
        <taxon>Clostridiaceae</taxon>
        <taxon>Oxobacter</taxon>
    </lineage>
</organism>
<dbReference type="Pfam" id="PF02416">
    <property type="entry name" value="TatA_B_E"/>
    <property type="match status" value="1"/>
</dbReference>
<dbReference type="GO" id="GO:0008320">
    <property type="term" value="F:protein transmembrane transporter activity"/>
    <property type="evidence" value="ECO:0007669"/>
    <property type="project" value="UniProtKB-UniRule"/>
</dbReference>
<dbReference type="PATRIC" id="fig|36849.3.peg.372"/>
<keyword evidence="3 9" id="KW-1003">Cell membrane</keyword>
<dbReference type="AlphaFoldDB" id="A0A0P8X517"/>
<dbReference type="EMBL" id="LKET01000016">
    <property type="protein sequence ID" value="KPU45874.1"/>
    <property type="molecule type" value="Genomic_DNA"/>
</dbReference>
<evidence type="ECO:0000256" key="8">
    <source>
        <dbReference type="ARBA" id="ARBA00023136"/>
    </source>
</evidence>
<keyword evidence="7 9" id="KW-0811">Translocation</keyword>
<comment type="similarity">
    <text evidence="9">Belongs to the TatA/E family.</text>
</comment>
<dbReference type="GO" id="GO:0043953">
    <property type="term" value="P:protein transport by the Tat complex"/>
    <property type="evidence" value="ECO:0007669"/>
    <property type="project" value="UniProtKB-UniRule"/>
</dbReference>
<keyword evidence="12" id="KW-1185">Reference proteome</keyword>
<dbReference type="STRING" id="36849.OXPF_03420"/>
<evidence type="ECO:0000256" key="4">
    <source>
        <dbReference type="ARBA" id="ARBA00022692"/>
    </source>
</evidence>
<dbReference type="Gene3D" id="1.20.5.3310">
    <property type="match status" value="1"/>
</dbReference>
<proteinExistence type="inferred from homology"/>
<dbReference type="GO" id="GO:0033281">
    <property type="term" value="C:TAT protein transport complex"/>
    <property type="evidence" value="ECO:0007669"/>
    <property type="project" value="UniProtKB-UniRule"/>
</dbReference>
<gene>
    <name evidence="11" type="primary">tatAd_2</name>
    <name evidence="9" type="synonym">tatA</name>
    <name evidence="11" type="ORF">OXPF_03420</name>
</gene>
<keyword evidence="2 9" id="KW-0813">Transport</keyword>
<evidence type="ECO:0000313" key="12">
    <source>
        <dbReference type="Proteomes" id="UP000050326"/>
    </source>
</evidence>
<evidence type="ECO:0000256" key="3">
    <source>
        <dbReference type="ARBA" id="ARBA00022475"/>
    </source>
</evidence>
<dbReference type="Proteomes" id="UP000050326">
    <property type="component" value="Unassembled WGS sequence"/>
</dbReference>
<comment type="subcellular location">
    <subcellularLocation>
        <location evidence="1 9">Cell membrane</location>
        <topology evidence="1 9">Single-pass membrane protein</topology>
    </subcellularLocation>
</comment>
<feature type="region of interest" description="Disordered" evidence="10">
    <location>
        <begin position="47"/>
        <end position="70"/>
    </location>
</feature>
<dbReference type="PRINTS" id="PR01506">
    <property type="entry name" value="TATBPROTEIN"/>
</dbReference>
<dbReference type="HAMAP" id="MF_00236">
    <property type="entry name" value="TatA_E"/>
    <property type="match status" value="1"/>
</dbReference>
<dbReference type="OrthoDB" id="9800908at2"/>
<evidence type="ECO:0000256" key="2">
    <source>
        <dbReference type="ARBA" id="ARBA00022448"/>
    </source>
</evidence>
<sequence>MFGRLGAGELILILAIALVIFGPSKLPQIGQSLGKAINEFKSHANKISNDTDVDSNKEGAPVKDSGSSNN</sequence>
<dbReference type="InterPro" id="IPR006312">
    <property type="entry name" value="TatA/E"/>
</dbReference>
<evidence type="ECO:0000313" key="11">
    <source>
        <dbReference type="EMBL" id="KPU45874.1"/>
    </source>
</evidence>
<keyword evidence="4 9" id="KW-0812">Transmembrane</keyword>
<evidence type="ECO:0000256" key="9">
    <source>
        <dbReference type="HAMAP-Rule" id="MF_00236"/>
    </source>
</evidence>
<comment type="function">
    <text evidence="9">Part of the twin-arginine translocation (Tat) system that transports large folded proteins containing a characteristic twin-arginine motif in their signal peptide across membranes. TatA could form the protein-conducting channel of the Tat system.</text>
</comment>
<reference evidence="11 12" key="1">
    <citation type="submission" date="2015-09" db="EMBL/GenBank/DDBJ databases">
        <title>Genome sequence of Oxobacter pfennigii DSM 3222.</title>
        <authorList>
            <person name="Poehlein A."/>
            <person name="Bengelsdorf F.R."/>
            <person name="Schiel-Bengelsdorf B."/>
            <person name="Duerre P."/>
            <person name="Daniel R."/>
        </authorList>
    </citation>
    <scope>NUCLEOTIDE SEQUENCE [LARGE SCALE GENOMIC DNA]</scope>
    <source>
        <strain evidence="11 12">DSM 3222</strain>
    </source>
</reference>
<dbReference type="PANTHER" id="PTHR42982:SF1">
    <property type="entry name" value="SEC-INDEPENDENT PROTEIN TRANSLOCASE PROTEIN TATA"/>
    <property type="match status" value="1"/>
</dbReference>
<evidence type="ECO:0000256" key="1">
    <source>
        <dbReference type="ARBA" id="ARBA00004162"/>
    </source>
</evidence>
<dbReference type="InterPro" id="IPR003369">
    <property type="entry name" value="TatA/B/E"/>
</dbReference>
<dbReference type="NCBIfam" id="TIGR01411">
    <property type="entry name" value="tatAE"/>
    <property type="match status" value="1"/>
</dbReference>
<evidence type="ECO:0000256" key="5">
    <source>
        <dbReference type="ARBA" id="ARBA00022927"/>
    </source>
</evidence>
<accession>A0A0P8X517</accession>
<dbReference type="PANTHER" id="PTHR42982">
    <property type="entry name" value="SEC-INDEPENDENT PROTEIN TRANSLOCASE PROTEIN TATA"/>
    <property type="match status" value="1"/>
</dbReference>
<name>A0A0P8X517_9CLOT</name>
<evidence type="ECO:0000256" key="6">
    <source>
        <dbReference type="ARBA" id="ARBA00022989"/>
    </source>
</evidence>